<accession>A0A835PTC3</accession>
<gene>
    <name evidence="2" type="ORF">HPP92_021780</name>
    <name evidence="1" type="ORF">HPP92_022090</name>
</gene>
<proteinExistence type="predicted"/>
<evidence type="ECO:0000313" key="4">
    <source>
        <dbReference type="Proteomes" id="UP000639772"/>
    </source>
</evidence>
<name>A0A835PTC3_VANPL</name>
<evidence type="ECO:0000313" key="2">
    <source>
        <dbReference type="EMBL" id="KAG0458652.1"/>
    </source>
</evidence>
<evidence type="ECO:0000313" key="3">
    <source>
        <dbReference type="Proteomes" id="UP000636800"/>
    </source>
</evidence>
<dbReference type="EMBL" id="JADCNM010000012">
    <property type="protein sequence ID" value="KAG0458652.1"/>
    <property type="molecule type" value="Genomic_DNA"/>
</dbReference>
<comment type="caution">
    <text evidence="1">The sequence shown here is derived from an EMBL/GenBank/DDBJ whole genome shotgun (WGS) entry which is preliminary data.</text>
</comment>
<organism evidence="1 3">
    <name type="scientific">Vanilla planifolia</name>
    <name type="common">Vanilla</name>
    <dbReference type="NCBI Taxonomy" id="51239"/>
    <lineage>
        <taxon>Eukaryota</taxon>
        <taxon>Viridiplantae</taxon>
        <taxon>Streptophyta</taxon>
        <taxon>Embryophyta</taxon>
        <taxon>Tracheophyta</taxon>
        <taxon>Spermatophyta</taxon>
        <taxon>Magnoliopsida</taxon>
        <taxon>Liliopsida</taxon>
        <taxon>Asparagales</taxon>
        <taxon>Orchidaceae</taxon>
        <taxon>Vanilloideae</taxon>
        <taxon>Vanilleae</taxon>
        <taxon>Vanilla</taxon>
    </lineage>
</organism>
<protein>
    <submittedName>
        <fullName evidence="1">Uncharacterized protein</fullName>
    </submittedName>
</protein>
<dbReference type="EMBL" id="JADCNL010000012">
    <property type="protein sequence ID" value="KAG0456933.1"/>
    <property type="molecule type" value="Genomic_DNA"/>
</dbReference>
<dbReference type="Proteomes" id="UP000639772">
    <property type="component" value="Chromosome 12"/>
</dbReference>
<sequence length="112" mass="13430">MVEESSEESSEEFSEECCWHRVSRCLFLRYHHCFFSEKRTYGSDMNRMMKYHMSDRNPNLPNHSCYDLLHPRSPRFVEKVDKLGGYVNDILCFDGHVEKKNRDISLRKAFSK</sequence>
<keyword evidence="3" id="KW-1185">Reference proteome</keyword>
<dbReference type="Proteomes" id="UP000636800">
    <property type="component" value="Chromosome 12"/>
</dbReference>
<evidence type="ECO:0000313" key="1">
    <source>
        <dbReference type="EMBL" id="KAG0456933.1"/>
    </source>
</evidence>
<reference evidence="3 4" key="1">
    <citation type="journal article" date="2020" name="Nat. Food">
        <title>A phased Vanilla planifolia genome enables genetic improvement of flavour and production.</title>
        <authorList>
            <person name="Hasing T."/>
            <person name="Tang H."/>
            <person name="Brym M."/>
            <person name="Khazi F."/>
            <person name="Huang T."/>
            <person name="Chambers A.H."/>
        </authorList>
    </citation>
    <scope>NUCLEOTIDE SEQUENCE [LARGE SCALE GENOMIC DNA]</scope>
    <source>
        <tissue evidence="1">Leaf</tissue>
    </source>
</reference>
<dbReference type="AlphaFoldDB" id="A0A835PTC3"/>